<keyword evidence="1" id="KW-0812">Transmembrane</keyword>
<feature type="transmembrane region" description="Helical" evidence="1">
    <location>
        <begin position="47"/>
        <end position="69"/>
    </location>
</feature>
<name>A0A0D7BHP4_9AGAR</name>
<proteinExistence type="predicted"/>
<dbReference type="EMBL" id="KN880480">
    <property type="protein sequence ID" value="KIY69685.1"/>
    <property type="molecule type" value="Genomic_DNA"/>
</dbReference>
<keyword evidence="3" id="KW-1185">Reference proteome</keyword>
<evidence type="ECO:0000256" key="1">
    <source>
        <dbReference type="SAM" id="Phobius"/>
    </source>
</evidence>
<gene>
    <name evidence="2" type="ORF">CYLTODRAFT_488753</name>
</gene>
<sequence>MAFIPSSYWYQTMRPDLHAEKPTQSSVQTKTKYEREVVQPMNQKLQFQLFVTAFLLTVAAPVALPLLFLRIKNMDTTVDASFQTIIPAVYAFTLAGAGIMAHARSVLLGYQDRVTTKPSVSAFLFSISTRGNNAIKRSYIESVATASNHLNTASIAGLGLGVASLLFQFYPVGMAGLVVIAAVTLAIDSVASKAKTGTLLNSNALSAVSHLRGAVNEKQVGNFAPAL</sequence>
<reference evidence="2 3" key="1">
    <citation type="journal article" date="2015" name="Fungal Genet. Biol.">
        <title>Evolution of novel wood decay mechanisms in Agaricales revealed by the genome sequences of Fistulina hepatica and Cylindrobasidium torrendii.</title>
        <authorList>
            <person name="Floudas D."/>
            <person name="Held B.W."/>
            <person name="Riley R."/>
            <person name="Nagy L.G."/>
            <person name="Koehler G."/>
            <person name="Ransdell A.S."/>
            <person name="Younus H."/>
            <person name="Chow J."/>
            <person name="Chiniquy J."/>
            <person name="Lipzen A."/>
            <person name="Tritt A."/>
            <person name="Sun H."/>
            <person name="Haridas S."/>
            <person name="LaButti K."/>
            <person name="Ohm R.A."/>
            <person name="Kues U."/>
            <person name="Blanchette R.A."/>
            <person name="Grigoriev I.V."/>
            <person name="Minto R.E."/>
            <person name="Hibbett D.S."/>
        </authorList>
    </citation>
    <scope>NUCLEOTIDE SEQUENCE [LARGE SCALE GENOMIC DNA]</scope>
    <source>
        <strain evidence="2 3">FP15055 ss-10</strain>
    </source>
</reference>
<keyword evidence="1" id="KW-1133">Transmembrane helix</keyword>
<feature type="transmembrane region" description="Helical" evidence="1">
    <location>
        <begin position="81"/>
        <end position="103"/>
    </location>
</feature>
<organism evidence="2 3">
    <name type="scientific">Cylindrobasidium torrendii FP15055 ss-10</name>
    <dbReference type="NCBI Taxonomy" id="1314674"/>
    <lineage>
        <taxon>Eukaryota</taxon>
        <taxon>Fungi</taxon>
        <taxon>Dikarya</taxon>
        <taxon>Basidiomycota</taxon>
        <taxon>Agaricomycotina</taxon>
        <taxon>Agaricomycetes</taxon>
        <taxon>Agaricomycetidae</taxon>
        <taxon>Agaricales</taxon>
        <taxon>Marasmiineae</taxon>
        <taxon>Physalacriaceae</taxon>
        <taxon>Cylindrobasidium</taxon>
    </lineage>
</organism>
<dbReference type="OrthoDB" id="2889634at2759"/>
<feature type="transmembrane region" description="Helical" evidence="1">
    <location>
        <begin position="167"/>
        <end position="187"/>
    </location>
</feature>
<dbReference type="AlphaFoldDB" id="A0A0D7BHP4"/>
<evidence type="ECO:0000313" key="3">
    <source>
        <dbReference type="Proteomes" id="UP000054007"/>
    </source>
</evidence>
<keyword evidence="1" id="KW-0472">Membrane</keyword>
<dbReference type="Proteomes" id="UP000054007">
    <property type="component" value="Unassembled WGS sequence"/>
</dbReference>
<evidence type="ECO:0000313" key="2">
    <source>
        <dbReference type="EMBL" id="KIY69685.1"/>
    </source>
</evidence>
<protein>
    <submittedName>
        <fullName evidence="2">Uncharacterized protein</fullName>
    </submittedName>
</protein>
<accession>A0A0D7BHP4</accession>